<dbReference type="Proteomes" id="UP000060513">
    <property type="component" value="Chromosome"/>
</dbReference>
<dbReference type="InterPro" id="IPR007995">
    <property type="entry name" value="DUF742"/>
</dbReference>
<dbReference type="InterPro" id="IPR011991">
    <property type="entry name" value="ArsR-like_HTH"/>
</dbReference>
<dbReference type="SUPFAM" id="SSF46785">
    <property type="entry name" value="Winged helix' DNA-binding domain"/>
    <property type="match status" value="1"/>
</dbReference>
<dbReference type="EMBL" id="CP011340">
    <property type="protein sequence ID" value="ALC18768.1"/>
    <property type="molecule type" value="Genomic_DNA"/>
</dbReference>
<evidence type="ECO:0000313" key="2">
    <source>
        <dbReference type="EMBL" id="ALC18768.1"/>
    </source>
</evidence>
<reference evidence="2 3" key="1">
    <citation type="submission" date="2015-08" db="EMBL/GenBank/DDBJ databases">
        <title>Genome sequence of the pristinamycin over-producing bacterium Streptomyces pristinaespiralis HCCB10218.</title>
        <authorList>
            <person name="Tian J."/>
            <person name="Yang J."/>
            <person name="Li L."/>
            <person name="Ruan L."/>
            <person name="Wei W."/>
            <person name="Zheng G."/>
            <person name="Wei Z."/>
            <person name="Yang S."/>
            <person name="Ge M."/>
            <person name="Jiang W."/>
            <person name="Lu Y."/>
        </authorList>
    </citation>
    <scope>NUCLEOTIDE SEQUENCE [LARGE SCALE GENOMIC DNA]</scope>
    <source>
        <strain evidence="2 3">HCCB 10218</strain>
    </source>
</reference>
<dbReference type="PANTHER" id="PTHR36221:SF1">
    <property type="entry name" value="DUF742 DOMAIN-CONTAINING PROTEIN"/>
    <property type="match status" value="1"/>
</dbReference>
<dbReference type="PANTHER" id="PTHR36221">
    <property type="entry name" value="DUF742 DOMAIN-CONTAINING PROTEIN"/>
    <property type="match status" value="1"/>
</dbReference>
<feature type="compositionally biased region" description="Gly residues" evidence="1">
    <location>
        <begin position="84"/>
        <end position="98"/>
    </location>
</feature>
<dbReference type="PATRIC" id="fig|38300.4.peg.490"/>
<dbReference type="InterPro" id="IPR036390">
    <property type="entry name" value="WH_DNA-bd_sf"/>
</dbReference>
<dbReference type="CDD" id="cd00090">
    <property type="entry name" value="HTH_ARSR"/>
    <property type="match status" value="1"/>
</dbReference>
<dbReference type="Pfam" id="PF05331">
    <property type="entry name" value="DUF742"/>
    <property type="match status" value="1"/>
</dbReference>
<gene>
    <name evidence="2" type="ORF">SPRI_0462</name>
</gene>
<feature type="compositionally biased region" description="Gly residues" evidence="1">
    <location>
        <begin position="1"/>
        <end position="50"/>
    </location>
</feature>
<dbReference type="STRING" id="38300.SPRI_0462"/>
<organism evidence="2">
    <name type="scientific">Streptomyces pristinaespiralis</name>
    <dbReference type="NCBI Taxonomy" id="38300"/>
    <lineage>
        <taxon>Bacteria</taxon>
        <taxon>Bacillati</taxon>
        <taxon>Actinomycetota</taxon>
        <taxon>Actinomycetes</taxon>
        <taxon>Kitasatosporales</taxon>
        <taxon>Streptomycetaceae</taxon>
        <taxon>Streptomyces</taxon>
    </lineage>
</organism>
<dbReference type="AlphaFoldDB" id="A0A0M5IM12"/>
<protein>
    <submittedName>
        <fullName evidence="2">Multi-component regulatory system-11</fullName>
    </submittedName>
</protein>
<accession>A0A0M5IM12</accession>
<proteinExistence type="predicted"/>
<sequence length="224" mass="22084">MSGAGIGPNGSGPNGFGPNGSRGDGIGPTGTGPNGFGPNGVGPNGVGPNGTGRPADFGEPGFGTAGAGPTGFGSAGMGPDLDGAGTGLTGFGPGGAGPTGSQWYDAEAGPLVRPYAMTGGRTRPGPSNVRFDLIALVVVDTDGPGPDGEALLGPEHRVLLTLCRCETQSVAELAADADLPVGVVRVLLGDLLEAGYVKVRRPVPPAQLPDERILREVIEGLRAL</sequence>
<name>A0A0M5IM12_STRPR</name>
<evidence type="ECO:0000313" key="3">
    <source>
        <dbReference type="Proteomes" id="UP000060513"/>
    </source>
</evidence>
<feature type="compositionally biased region" description="Gly residues" evidence="1">
    <location>
        <begin position="60"/>
        <end position="76"/>
    </location>
</feature>
<dbReference type="KEGG" id="spri:SPRI_0462"/>
<feature type="region of interest" description="Disordered" evidence="1">
    <location>
        <begin position="1"/>
        <end position="103"/>
    </location>
</feature>
<evidence type="ECO:0000256" key="1">
    <source>
        <dbReference type="SAM" id="MobiDB-lite"/>
    </source>
</evidence>